<keyword evidence="4" id="KW-1185">Reference proteome</keyword>
<dbReference type="SUPFAM" id="SSF55031">
    <property type="entry name" value="Bacterial exopeptidase dimerisation domain"/>
    <property type="match status" value="1"/>
</dbReference>
<dbReference type="Gene3D" id="3.30.70.360">
    <property type="match status" value="1"/>
</dbReference>
<protein>
    <submittedName>
        <fullName evidence="3">Amidohydrolase</fullName>
    </submittedName>
</protein>
<organism evidence="3 4">
    <name type="scientific">Pseudahrensia aquimaris</name>
    <dbReference type="NCBI Taxonomy" id="744461"/>
    <lineage>
        <taxon>Bacteria</taxon>
        <taxon>Pseudomonadati</taxon>
        <taxon>Pseudomonadota</taxon>
        <taxon>Alphaproteobacteria</taxon>
        <taxon>Hyphomicrobiales</taxon>
        <taxon>Ahrensiaceae</taxon>
        <taxon>Pseudahrensia</taxon>
    </lineage>
</organism>
<dbReference type="EMBL" id="JBHTJV010000010">
    <property type="protein sequence ID" value="MFD0917185.1"/>
    <property type="molecule type" value="Genomic_DNA"/>
</dbReference>
<dbReference type="NCBIfam" id="TIGR01891">
    <property type="entry name" value="amidohydrolases"/>
    <property type="match status" value="1"/>
</dbReference>
<evidence type="ECO:0000259" key="2">
    <source>
        <dbReference type="Pfam" id="PF07687"/>
    </source>
</evidence>
<feature type="domain" description="Peptidase M20 dimerisation" evidence="2">
    <location>
        <begin position="182"/>
        <end position="274"/>
    </location>
</feature>
<dbReference type="RefSeq" id="WP_377213046.1">
    <property type="nucleotide sequence ID" value="NZ_JBHTJV010000010.1"/>
</dbReference>
<proteinExistence type="predicted"/>
<dbReference type="Pfam" id="PF07687">
    <property type="entry name" value="M20_dimer"/>
    <property type="match status" value="1"/>
</dbReference>
<sequence>MKTERHFAAMRDWRHDFHRHPELGFKEHRTSAEVARLLETFGLDVTTGIGGTGVIGVLQKGNATRSIGLRADMDALPITEKNVFDHRSASAGKMHACGHDGHTAMLLGAARHLAEDSDFSGRVVFIFQPAEEHGKGGPAMLADGVFDRFDVDDVYGMHNMPGLPVGSFALRQGVMMASEALFEINIEGQGGHAAMPHHGADALVIGAEIVMALQTIVSRKLDPGLNGVVSVTDFTTDGQRNILPGHARLTGDARALSVTANERIEEAMRQIVDGICAAHGVTGNVSYETVFEVLENSLVPFEKAVSAARTLVEADNVNSDAPPLLGSEDFAHFAKARPGCFILAGNGTHGPHAKPLHSADYDFNDDLLVPGSSFWVQLVEQELMADG</sequence>
<dbReference type="Proteomes" id="UP001597101">
    <property type="component" value="Unassembled WGS sequence"/>
</dbReference>
<name>A0ABW3FGA8_9HYPH</name>
<dbReference type="PIRSF" id="PIRSF005962">
    <property type="entry name" value="Pept_M20D_amidohydro"/>
    <property type="match status" value="1"/>
</dbReference>
<comment type="caution">
    <text evidence="3">The sequence shown here is derived from an EMBL/GenBank/DDBJ whole genome shotgun (WGS) entry which is preliminary data.</text>
</comment>
<dbReference type="PANTHER" id="PTHR11014">
    <property type="entry name" value="PEPTIDASE M20 FAMILY MEMBER"/>
    <property type="match status" value="1"/>
</dbReference>
<evidence type="ECO:0000313" key="4">
    <source>
        <dbReference type="Proteomes" id="UP001597101"/>
    </source>
</evidence>
<reference evidence="4" key="1">
    <citation type="journal article" date="2019" name="Int. J. Syst. Evol. Microbiol.">
        <title>The Global Catalogue of Microorganisms (GCM) 10K type strain sequencing project: providing services to taxonomists for standard genome sequencing and annotation.</title>
        <authorList>
            <consortium name="The Broad Institute Genomics Platform"/>
            <consortium name="The Broad Institute Genome Sequencing Center for Infectious Disease"/>
            <person name="Wu L."/>
            <person name="Ma J."/>
        </authorList>
    </citation>
    <scope>NUCLEOTIDE SEQUENCE [LARGE SCALE GENOMIC DNA]</scope>
    <source>
        <strain evidence="4">CCUG 60023</strain>
    </source>
</reference>
<dbReference type="SUPFAM" id="SSF53187">
    <property type="entry name" value="Zn-dependent exopeptidases"/>
    <property type="match status" value="1"/>
</dbReference>
<dbReference type="InterPro" id="IPR036264">
    <property type="entry name" value="Bact_exopeptidase_dim_dom"/>
</dbReference>
<gene>
    <name evidence="3" type="ORF">ACFQ14_12265</name>
</gene>
<dbReference type="InterPro" id="IPR002933">
    <property type="entry name" value="Peptidase_M20"/>
</dbReference>
<dbReference type="InterPro" id="IPR011650">
    <property type="entry name" value="Peptidase_M20_dimer"/>
</dbReference>
<evidence type="ECO:0000256" key="1">
    <source>
        <dbReference type="ARBA" id="ARBA00022801"/>
    </source>
</evidence>
<dbReference type="Gene3D" id="3.40.630.10">
    <property type="entry name" value="Zn peptidases"/>
    <property type="match status" value="1"/>
</dbReference>
<keyword evidence="1" id="KW-0378">Hydrolase</keyword>
<dbReference type="Pfam" id="PF01546">
    <property type="entry name" value="Peptidase_M20"/>
    <property type="match status" value="1"/>
</dbReference>
<accession>A0ABW3FGA8</accession>
<dbReference type="InterPro" id="IPR017439">
    <property type="entry name" value="Amidohydrolase"/>
</dbReference>
<dbReference type="PANTHER" id="PTHR11014:SF63">
    <property type="entry name" value="METALLOPEPTIDASE, PUTATIVE (AFU_ORTHOLOGUE AFUA_6G09600)-RELATED"/>
    <property type="match status" value="1"/>
</dbReference>
<evidence type="ECO:0000313" key="3">
    <source>
        <dbReference type="EMBL" id="MFD0917185.1"/>
    </source>
</evidence>